<accession>A0A095WZ49</accession>
<protein>
    <recommendedName>
        <fullName evidence="1">Stress-response A/B barrel domain-containing protein</fullName>
    </recommendedName>
</protein>
<dbReference type="PROSITE" id="PS51502">
    <property type="entry name" value="S_R_A_B_BARREL"/>
    <property type="match status" value="1"/>
</dbReference>
<gene>
    <name evidence="2" type="ORF">HRUBRA_01419</name>
</gene>
<dbReference type="Gene3D" id="3.30.70.100">
    <property type="match status" value="1"/>
</dbReference>
<dbReference type="InterPro" id="IPR011008">
    <property type="entry name" value="Dimeric_a/b-barrel"/>
</dbReference>
<feature type="domain" description="Stress-response A/B barrel" evidence="1">
    <location>
        <begin position="1"/>
        <end position="75"/>
    </location>
</feature>
<proteinExistence type="predicted"/>
<dbReference type="STRING" id="1265313.HRUBRA_01419"/>
<reference evidence="2 3" key="1">
    <citation type="journal article" date="2014" name="Genome Announc.">
        <title>Genome Sequence of Gammaproteobacterial Pseudohaliea rubra Type Strain DSM 19751, Isolated from Coastal Seawater of the Mediterranean Sea.</title>
        <authorList>
            <person name="Spring S."/>
            <person name="Fiebig A."/>
            <person name="Riedel T."/>
            <person name="Goker M."/>
            <person name="Klenk H.P."/>
        </authorList>
    </citation>
    <scope>NUCLEOTIDE SEQUENCE [LARGE SCALE GENOMIC DNA]</scope>
    <source>
        <strain evidence="2 3">DSM 19751</strain>
    </source>
</reference>
<dbReference type="SMART" id="SM00886">
    <property type="entry name" value="Dabb"/>
    <property type="match status" value="1"/>
</dbReference>
<name>A0A095WZ49_9GAMM</name>
<dbReference type="Pfam" id="PF07876">
    <property type="entry name" value="Dabb"/>
    <property type="match status" value="1"/>
</dbReference>
<comment type="caution">
    <text evidence="2">The sequence shown here is derived from an EMBL/GenBank/DDBJ whole genome shotgun (WGS) entry which is preliminary data.</text>
</comment>
<dbReference type="HOGENOM" id="CLU_080664_4_3_6"/>
<evidence type="ECO:0000259" key="1">
    <source>
        <dbReference type="PROSITE" id="PS51502"/>
    </source>
</evidence>
<evidence type="ECO:0000313" key="3">
    <source>
        <dbReference type="Proteomes" id="UP000029640"/>
    </source>
</evidence>
<dbReference type="eggNOG" id="ENOG5032XYQ">
    <property type="taxonomic scope" value="Bacteria"/>
</dbReference>
<dbReference type="AlphaFoldDB" id="A0A095WZ49"/>
<keyword evidence="3" id="KW-1185">Reference proteome</keyword>
<organism evidence="2 3">
    <name type="scientific">Pseudohaliea rubra DSM 19751</name>
    <dbReference type="NCBI Taxonomy" id="1265313"/>
    <lineage>
        <taxon>Bacteria</taxon>
        <taxon>Pseudomonadati</taxon>
        <taxon>Pseudomonadota</taxon>
        <taxon>Gammaproteobacteria</taxon>
        <taxon>Cellvibrionales</taxon>
        <taxon>Halieaceae</taxon>
        <taxon>Pseudohaliea</taxon>
    </lineage>
</organism>
<dbReference type="InterPro" id="IPR013097">
    <property type="entry name" value="Dabb"/>
</dbReference>
<sequence>MALLLARVRALADEVPGVVSIKAGDNITDRAQGYSHGIIVTLADREALRTYLEHPEHVALGSLLRVHCDVLALDFVDAGS</sequence>
<evidence type="ECO:0000313" key="2">
    <source>
        <dbReference type="EMBL" id="KGE03914.1"/>
    </source>
</evidence>
<dbReference type="Proteomes" id="UP000029640">
    <property type="component" value="Unassembled WGS sequence"/>
</dbReference>
<dbReference type="EMBL" id="AUVB01000042">
    <property type="protein sequence ID" value="KGE03914.1"/>
    <property type="molecule type" value="Genomic_DNA"/>
</dbReference>
<dbReference type="SUPFAM" id="SSF54909">
    <property type="entry name" value="Dimeric alpha+beta barrel"/>
    <property type="match status" value="1"/>
</dbReference>